<keyword evidence="3" id="KW-1185">Reference proteome</keyword>
<evidence type="ECO:0000313" key="2">
    <source>
        <dbReference type="EMBL" id="POS79331.1"/>
    </source>
</evidence>
<name>A0A2P5IA09_DIAHE</name>
<dbReference type="InParanoid" id="A0A2P5IA09"/>
<protein>
    <recommendedName>
        <fullName evidence="1">Glycosyltransferase 2-like domain-containing protein</fullName>
    </recommendedName>
</protein>
<comment type="caution">
    <text evidence="2">The sequence shown here is derived from an EMBL/GenBank/DDBJ whole genome shotgun (WGS) entry which is preliminary data.</text>
</comment>
<accession>A0A2P5IA09</accession>
<evidence type="ECO:0000313" key="3">
    <source>
        <dbReference type="Proteomes" id="UP000094444"/>
    </source>
</evidence>
<reference evidence="2" key="1">
    <citation type="submission" date="2017-09" db="EMBL/GenBank/DDBJ databases">
        <title>Polyketide synthases of a Diaporthe helianthi virulent isolate.</title>
        <authorList>
            <person name="Baroncelli R."/>
        </authorList>
    </citation>
    <scope>NUCLEOTIDE SEQUENCE [LARGE SCALE GENOMIC DNA]</scope>
    <source>
        <strain evidence="2">7/96</strain>
    </source>
</reference>
<sequence>MFTICIATTCMGVGWRHLAMECKFFFQAVYGNTTQVVGPTSQVNSNSKYYPGRASQKRLDLRDCLPHVTIQLPVYKEGTASVIRPTVLSCKTAISTYEMQGGTANIFVNDDGMQLLSEEEARERRDFYDEHKIGWVARPRHDPKGGNIRMGDYILLIDYDTRVPRDCFLDDFSEMEQSPQVAIIQFTSGVLNVTASFFEKGQVSITWFTNLTYTAITYAVSMGDVCPFVGHNAHTRWSAIQTAAAFEDEDWYEKYWSESHVSKDFDMAIRLQCADYSLRYAAYTGDGFKEGVSLTVDDEEVALWETCAYGCNELLFHPFRYWITRGPSTPLFKKFIPASLIPFPKKITVCAYGGTYYAIASAWLFVLSNYLVTGWGLNLTEKYYAES</sequence>
<dbReference type="STRING" id="158607.A0A2P5IA09"/>
<dbReference type="Pfam" id="PF13632">
    <property type="entry name" value="Glyco_trans_2_3"/>
    <property type="match status" value="1"/>
</dbReference>
<proteinExistence type="predicted"/>
<evidence type="ECO:0000259" key="1">
    <source>
        <dbReference type="Pfam" id="PF13632"/>
    </source>
</evidence>
<dbReference type="EMBL" id="MAVT02000121">
    <property type="protein sequence ID" value="POS79331.1"/>
    <property type="molecule type" value="Genomic_DNA"/>
</dbReference>
<gene>
    <name evidence="2" type="ORF">DHEL01_v202273</name>
</gene>
<dbReference type="SUPFAM" id="SSF53448">
    <property type="entry name" value="Nucleotide-diphospho-sugar transferases"/>
    <property type="match status" value="1"/>
</dbReference>
<dbReference type="InterPro" id="IPR029044">
    <property type="entry name" value="Nucleotide-diphossugar_trans"/>
</dbReference>
<dbReference type="PANTHER" id="PTHR35408">
    <property type="entry name" value="CHROMOSOME 15, WHOLE GENOME SHOTGUN SEQUENCE"/>
    <property type="match status" value="1"/>
</dbReference>
<dbReference type="AlphaFoldDB" id="A0A2P5IA09"/>
<dbReference type="Gene3D" id="3.90.550.10">
    <property type="entry name" value="Spore Coat Polysaccharide Biosynthesis Protein SpsA, Chain A"/>
    <property type="match status" value="1"/>
</dbReference>
<dbReference type="OrthoDB" id="38531at2759"/>
<dbReference type="PANTHER" id="PTHR35408:SF1">
    <property type="entry name" value="GLYCOSYLTRANSFERASE 2-LIKE DOMAIN-CONTAINING PROTEIN"/>
    <property type="match status" value="1"/>
</dbReference>
<organism evidence="2 3">
    <name type="scientific">Diaporthe helianthi</name>
    <dbReference type="NCBI Taxonomy" id="158607"/>
    <lineage>
        <taxon>Eukaryota</taxon>
        <taxon>Fungi</taxon>
        <taxon>Dikarya</taxon>
        <taxon>Ascomycota</taxon>
        <taxon>Pezizomycotina</taxon>
        <taxon>Sordariomycetes</taxon>
        <taxon>Sordariomycetidae</taxon>
        <taxon>Diaporthales</taxon>
        <taxon>Diaporthaceae</taxon>
        <taxon>Diaporthe</taxon>
    </lineage>
</organism>
<dbReference type="InterPro" id="IPR001173">
    <property type="entry name" value="Glyco_trans_2-like"/>
</dbReference>
<dbReference type="Proteomes" id="UP000094444">
    <property type="component" value="Unassembled WGS sequence"/>
</dbReference>
<feature type="domain" description="Glycosyltransferase 2-like" evidence="1">
    <location>
        <begin position="153"/>
        <end position="360"/>
    </location>
</feature>